<evidence type="ECO:0000256" key="19">
    <source>
        <dbReference type="SAM" id="Phobius"/>
    </source>
</evidence>
<evidence type="ECO:0000259" key="21">
    <source>
        <dbReference type="PROSITE" id="PS50011"/>
    </source>
</evidence>
<dbReference type="GO" id="GO:0005524">
    <property type="term" value="F:ATP binding"/>
    <property type="evidence" value="ECO:0007669"/>
    <property type="project" value="UniProtKB-UniRule"/>
</dbReference>
<keyword evidence="14" id="KW-0325">Glycoprotein</keyword>
<dbReference type="GO" id="GO:0006979">
    <property type="term" value="P:response to oxidative stress"/>
    <property type="evidence" value="ECO:0007669"/>
    <property type="project" value="UniProtKB-ARBA"/>
</dbReference>
<keyword evidence="10 17" id="KW-0067">ATP-binding</keyword>
<keyword evidence="12 19" id="KW-0472">Membrane</keyword>
<dbReference type="PROSITE" id="PS00107">
    <property type="entry name" value="PROTEIN_KINASE_ATP"/>
    <property type="match status" value="2"/>
</dbReference>
<feature type="domain" description="Gnk2-homologous" evidence="22">
    <location>
        <begin position="666"/>
        <end position="771"/>
    </location>
</feature>
<dbReference type="InterPro" id="IPR038408">
    <property type="entry name" value="GNK2_sf"/>
</dbReference>
<evidence type="ECO:0000256" key="10">
    <source>
        <dbReference type="ARBA" id="ARBA00022840"/>
    </source>
</evidence>
<dbReference type="GO" id="GO:0005886">
    <property type="term" value="C:plasma membrane"/>
    <property type="evidence" value="ECO:0007669"/>
    <property type="project" value="TreeGrafter"/>
</dbReference>
<accession>A0AA38ZLS2</accession>
<feature type="domain" description="Gnk2-homologous" evidence="22">
    <location>
        <begin position="562"/>
        <end position="660"/>
    </location>
</feature>
<keyword evidence="2" id="KW-0723">Serine/threonine-protein kinase</keyword>
<dbReference type="AlphaFoldDB" id="A0AA38ZLS2"/>
<dbReference type="InterPro" id="IPR011009">
    <property type="entry name" value="Kinase-like_dom_sf"/>
</dbReference>
<evidence type="ECO:0000256" key="4">
    <source>
        <dbReference type="ARBA" id="ARBA00022679"/>
    </source>
</evidence>
<evidence type="ECO:0000256" key="6">
    <source>
        <dbReference type="ARBA" id="ARBA00022729"/>
    </source>
</evidence>
<feature type="region of interest" description="Disordered" evidence="18">
    <location>
        <begin position="780"/>
        <end position="804"/>
    </location>
</feature>
<dbReference type="Gene3D" id="1.10.510.10">
    <property type="entry name" value="Transferase(Phosphotransferase) domain 1"/>
    <property type="match status" value="2"/>
</dbReference>
<comment type="catalytic activity">
    <reaction evidence="15">
        <text>L-seryl-[protein] + ATP = O-phospho-L-seryl-[protein] + ADP + H(+)</text>
        <dbReference type="Rhea" id="RHEA:17989"/>
        <dbReference type="Rhea" id="RHEA-COMP:9863"/>
        <dbReference type="Rhea" id="RHEA-COMP:11604"/>
        <dbReference type="ChEBI" id="CHEBI:15378"/>
        <dbReference type="ChEBI" id="CHEBI:29999"/>
        <dbReference type="ChEBI" id="CHEBI:30616"/>
        <dbReference type="ChEBI" id="CHEBI:83421"/>
        <dbReference type="ChEBI" id="CHEBI:456216"/>
    </reaction>
</comment>
<dbReference type="SUPFAM" id="SSF56112">
    <property type="entry name" value="Protein kinase-like (PK-like)"/>
    <property type="match status" value="2"/>
</dbReference>
<keyword evidence="13" id="KW-0675">Receptor</keyword>
<evidence type="ECO:0000256" key="18">
    <source>
        <dbReference type="SAM" id="MobiDB-lite"/>
    </source>
</evidence>
<dbReference type="EMBL" id="JARBHA010000010">
    <property type="protein sequence ID" value="KAJ9691441.1"/>
    <property type="molecule type" value="Genomic_DNA"/>
</dbReference>
<feature type="transmembrane region" description="Helical" evidence="19">
    <location>
        <begin position="287"/>
        <end position="309"/>
    </location>
</feature>
<feature type="transmembrane region" description="Helical" evidence="19">
    <location>
        <begin position="811"/>
        <end position="832"/>
    </location>
</feature>
<feature type="chain" id="PRO_5041369781" description="Cysteine-rich receptor-like protein kinase 25" evidence="20">
    <location>
        <begin position="25"/>
        <end position="1185"/>
    </location>
</feature>
<keyword evidence="5 19" id="KW-0812">Transmembrane</keyword>
<sequence length="1185" mass="133253">MAIFSERAIVLLFFLSSLIIHGSPKPDLFYSLCTENANYDPNSTYQYNLNLLLTSLSSNAATLNGRKFHNQTAGQAPDKVYGLYLCRGDVTDTVCQNCVQTASQEILTKCPNRKEAISWYDQCMFRYSNRSIFSIMEERPSVTGSNELEMEDPNRFDQIVNETMVGLIEKATYNSSERDMFETGEAKFNASSKIYGLVQCTPDLSGSDCRRCLENIFSRIPNCCYGKQGARILGPSCNFRYEVYPFYGDFAAAAPPAPSPLSPPGNNTASESKQYWLIRKKGNSSRLLIAIIVPVVGTLIISGFLYYSWLNRKMRKIITDSQSMDSTMDSLLFDLKTLRAATNNFSDANKIGEGGFGAVYKGLLSSGLEIAIKRLSRNSGQGAEEFKNEIALVAKLQHRNLVRLLGFCLEAKEKILVYEFVPNKSLDYFLFDTDKQSQLDWPTRHKIIVRIARGLLYLHEESRLKIIHRDLKASNILLDSKLNPKISDFGMARIFFMEQSQANTTRIVGTYGYMSPEYAMHGQFSAKSDVFSFGVLLLEILSGKKNSCFNNSECSEDLLSYLITQFCIPERGNYTNGSSYQANLSSLLTSFSNTTVDYGFYHSSAGEVNGIGFCRGDIGPDKCRSCMNTSSHELRRLCPNSKEAIIYYDICTLRYSNRSIFGTWELDPHLQQPNSENFWDVNGSNQALTKLLRHLRNKAASGGNLQKYAAGEQVDFQTIYAAVQCSPDLPEQQCIDCLDEIFKVIPVHQSGKRGGKVMAPSCNIRFEIYLFYEPLPDAPSPSPTNFPPPSFPPPPTNATTGNGKGTNTSRIILIAVVPSVGLTFIITVICLFRKRVHKEKVENDDEIISLESLQFNLGTVIAATSDFSDANRLGRGGFGDVYKGVLSDGKEIAVKRLSRKSDQGELEFKNEVLLLAKLQHRNLVRLLGFCLAEEERLLIYEFLPKSSLDHFIFDPINRAQLDWDKRYKIIEGIARGLLYLHEDSHFRIIHRDLKASNILLDANMNPKISDFGMAKLFTMDQTHAKASRIAGTYGYMAPEYAYKGLVSVKSDIYSFGVLILEIVSGQKICFHKGEELEHLASYAWRHWNEGRVVDIVNPILGTNLRNETIRCFHIGLLCVQESVANRPTMTSIVSMLNSYYLPLPSPSLPIFLMQSTTWIVEHSSQMRISTHFLVNEVSIIDLHPR</sequence>
<keyword evidence="11 19" id="KW-1133">Transmembrane helix</keyword>
<dbReference type="GO" id="GO:0004674">
    <property type="term" value="F:protein serine/threonine kinase activity"/>
    <property type="evidence" value="ECO:0007669"/>
    <property type="project" value="UniProtKB-KW"/>
</dbReference>
<evidence type="ECO:0000256" key="14">
    <source>
        <dbReference type="ARBA" id="ARBA00023180"/>
    </source>
</evidence>
<feature type="binding site" evidence="17">
    <location>
        <position position="373"/>
    </location>
    <ligand>
        <name>ATP</name>
        <dbReference type="ChEBI" id="CHEBI:30616"/>
    </ligand>
</feature>
<dbReference type="FunFam" id="1.10.510.10:FF:000343">
    <property type="entry name" value="Cysteine-rich receptor-like protein kinase 28"/>
    <property type="match status" value="1"/>
</dbReference>
<feature type="domain" description="Gnk2-homologous" evidence="22">
    <location>
        <begin position="27"/>
        <end position="132"/>
    </location>
</feature>
<dbReference type="InterPro" id="IPR002902">
    <property type="entry name" value="GNK2"/>
</dbReference>
<keyword evidence="9" id="KW-0418">Kinase</keyword>
<dbReference type="InterPro" id="IPR001245">
    <property type="entry name" value="Ser-Thr/Tyr_kinase_cat_dom"/>
</dbReference>
<dbReference type="PROSITE" id="PS50011">
    <property type="entry name" value="PROTEIN_KINASE_DOM"/>
    <property type="match status" value="2"/>
</dbReference>
<evidence type="ECO:0000256" key="20">
    <source>
        <dbReference type="SAM" id="SignalP"/>
    </source>
</evidence>
<evidence type="ECO:0000256" key="13">
    <source>
        <dbReference type="ARBA" id="ARBA00023170"/>
    </source>
</evidence>
<evidence type="ECO:0000313" key="23">
    <source>
        <dbReference type="EMBL" id="KAJ9691441.1"/>
    </source>
</evidence>
<dbReference type="InterPro" id="IPR017441">
    <property type="entry name" value="Protein_kinase_ATP_BS"/>
</dbReference>
<dbReference type="Pfam" id="PF01657">
    <property type="entry name" value="Stress-antifung"/>
    <property type="match status" value="4"/>
</dbReference>
<keyword evidence="3" id="KW-0597">Phosphoprotein</keyword>
<evidence type="ECO:0000256" key="3">
    <source>
        <dbReference type="ARBA" id="ARBA00022553"/>
    </source>
</evidence>
<evidence type="ECO:0000256" key="12">
    <source>
        <dbReference type="ARBA" id="ARBA00023136"/>
    </source>
</evidence>
<evidence type="ECO:0000313" key="24">
    <source>
        <dbReference type="Proteomes" id="UP001168098"/>
    </source>
</evidence>
<gene>
    <name evidence="23" type="ORF">PVL29_013577</name>
</gene>
<organism evidence="23 24">
    <name type="scientific">Vitis rotundifolia</name>
    <name type="common">Muscadine grape</name>
    <dbReference type="NCBI Taxonomy" id="103349"/>
    <lineage>
        <taxon>Eukaryota</taxon>
        <taxon>Viridiplantae</taxon>
        <taxon>Streptophyta</taxon>
        <taxon>Embryophyta</taxon>
        <taxon>Tracheophyta</taxon>
        <taxon>Spermatophyta</taxon>
        <taxon>Magnoliopsida</taxon>
        <taxon>eudicotyledons</taxon>
        <taxon>Gunneridae</taxon>
        <taxon>Pentapetalae</taxon>
        <taxon>rosids</taxon>
        <taxon>Vitales</taxon>
        <taxon>Vitaceae</taxon>
        <taxon>Viteae</taxon>
        <taxon>Vitis</taxon>
    </lineage>
</organism>
<protein>
    <recommendedName>
        <fullName evidence="25">Cysteine-rich receptor-like protein kinase 25</fullName>
    </recommendedName>
</protein>
<evidence type="ECO:0008006" key="25">
    <source>
        <dbReference type="Google" id="ProtNLM"/>
    </source>
</evidence>
<name>A0AA38ZLS2_VITRO</name>
<dbReference type="InterPro" id="IPR000719">
    <property type="entry name" value="Prot_kinase_dom"/>
</dbReference>
<evidence type="ECO:0000256" key="2">
    <source>
        <dbReference type="ARBA" id="ARBA00022527"/>
    </source>
</evidence>
<dbReference type="FunFam" id="3.30.430.20:FF:000002">
    <property type="entry name" value="Cysteine-rich receptor-like protein kinase 10"/>
    <property type="match status" value="2"/>
</dbReference>
<feature type="signal peptide" evidence="20">
    <location>
        <begin position="1"/>
        <end position="24"/>
    </location>
</feature>
<dbReference type="FunFam" id="3.30.200.20:FF:000142">
    <property type="entry name" value="Cysteine-rich receptor-like protein kinase 10"/>
    <property type="match status" value="2"/>
</dbReference>
<dbReference type="PROSITE" id="PS51473">
    <property type="entry name" value="GNK2"/>
    <property type="match status" value="4"/>
</dbReference>
<dbReference type="Proteomes" id="UP001168098">
    <property type="component" value="Unassembled WGS sequence"/>
</dbReference>
<dbReference type="Gene3D" id="3.30.430.20">
    <property type="entry name" value="Gnk2 domain, C-X8-C-X2-C motif"/>
    <property type="match status" value="4"/>
</dbReference>
<evidence type="ECO:0000256" key="5">
    <source>
        <dbReference type="ARBA" id="ARBA00022692"/>
    </source>
</evidence>
<dbReference type="SMART" id="SM00220">
    <property type="entry name" value="S_TKc"/>
    <property type="match status" value="2"/>
</dbReference>
<keyword evidence="6 20" id="KW-0732">Signal</keyword>
<evidence type="ECO:0000256" key="7">
    <source>
        <dbReference type="ARBA" id="ARBA00022737"/>
    </source>
</evidence>
<keyword evidence="7" id="KW-0677">Repeat</keyword>
<keyword evidence="24" id="KW-1185">Reference proteome</keyword>
<feature type="domain" description="Gnk2-homologous" evidence="22">
    <location>
        <begin position="138"/>
        <end position="246"/>
    </location>
</feature>
<evidence type="ECO:0000256" key="9">
    <source>
        <dbReference type="ARBA" id="ARBA00022777"/>
    </source>
</evidence>
<evidence type="ECO:0000256" key="17">
    <source>
        <dbReference type="PROSITE-ProRule" id="PRU10141"/>
    </source>
</evidence>
<reference evidence="23 24" key="1">
    <citation type="journal article" date="2023" name="BMC Biotechnol.">
        <title>Vitis rotundifolia cv Carlos genome sequencing.</title>
        <authorList>
            <person name="Huff M."/>
            <person name="Hulse-Kemp A."/>
            <person name="Scheffler B."/>
            <person name="Youngblood R."/>
            <person name="Simpson S."/>
            <person name="Babiker E."/>
            <person name="Staton M."/>
        </authorList>
    </citation>
    <scope>NUCLEOTIDE SEQUENCE [LARGE SCALE GENOMIC DNA]</scope>
    <source>
        <tissue evidence="23">Leaf</tissue>
    </source>
</reference>
<dbReference type="PANTHER" id="PTHR27002">
    <property type="entry name" value="RECEPTOR-LIKE SERINE/THREONINE-PROTEIN KINASE SD1-8"/>
    <property type="match status" value="1"/>
</dbReference>
<evidence type="ECO:0000256" key="16">
    <source>
        <dbReference type="ARBA" id="ARBA00047951"/>
    </source>
</evidence>
<keyword evidence="4" id="KW-0808">Transferase</keyword>
<dbReference type="PROSITE" id="PS00108">
    <property type="entry name" value="PROTEIN_KINASE_ST"/>
    <property type="match status" value="2"/>
</dbReference>
<keyword evidence="8 17" id="KW-0547">Nucleotide-binding</keyword>
<evidence type="ECO:0000256" key="11">
    <source>
        <dbReference type="ARBA" id="ARBA00022989"/>
    </source>
</evidence>
<feature type="domain" description="Protein kinase" evidence="21">
    <location>
        <begin position="867"/>
        <end position="1140"/>
    </location>
</feature>
<evidence type="ECO:0000256" key="8">
    <source>
        <dbReference type="ARBA" id="ARBA00022741"/>
    </source>
</evidence>
<dbReference type="Gene3D" id="3.30.200.20">
    <property type="entry name" value="Phosphorylase Kinase, domain 1"/>
    <property type="match status" value="2"/>
</dbReference>
<feature type="compositionally biased region" description="Pro residues" evidence="18">
    <location>
        <begin position="780"/>
        <end position="796"/>
    </location>
</feature>
<dbReference type="PANTHER" id="PTHR27002:SF1073">
    <property type="entry name" value="CYSTEINE-RICH RECEPTOR-LIKE PROTEIN KINASE 29"/>
    <property type="match status" value="1"/>
</dbReference>
<comment type="caution">
    <text evidence="23">The sequence shown here is derived from an EMBL/GenBank/DDBJ whole genome shotgun (WGS) entry which is preliminary data.</text>
</comment>
<dbReference type="CDD" id="cd23509">
    <property type="entry name" value="Gnk2-like"/>
    <property type="match status" value="4"/>
</dbReference>
<feature type="binding site" evidence="17">
    <location>
        <position position="895"/>
    </location>
    <ligand>
        <name>ATP</name>
        <dbReference type="ChEBI" id="CHEBI:30616"/>
    </ligand>
</feature>
<dbReference type="CDD" id="cd14066">
    <property type="entry name" value="STKc_IRAK"/>
    <property type="match status" value="1"/>
</dbReference>
<comment type="catalytic activity">
    <reaction evidence="16">
        <text>L-threonyl-[protein] + ATP = O-phospho-L-threonyl-[protein] + ADP + H(+)</text>
        <dbReference type="Rhea" id="RHEA:46608"/>
        <dbReference type="Rhea" id="RHEA-COMP:11060"/>
        <dbReference type="Rhea" id="RHEA-COMP:11605"/>
        <dbReference type="ChEBI" id="CHEBI:15378"/>
        <dbReference type="ChEBI" id="CHEBI:30013"/>
        <dbReference type="ChEBI" id="CHEBI:30616"/>
        <dbReference type="ChEBI" id="CHEBI:61977"/>
        <dbReference type="ChEBI" id="CHEBI:456216"/>
    </reaction>
</comment>
<evidence type="ECO:0000259" key="22">
    <source>
        <dbReference type="PROSITE" id="PS51473"/>
    </source>
</evidence>
<dbReference type="InterPro" id="IPR008271">
    <property type="entry name" value="Ser/Thr_kinase_AS"/>
</dbReference>
<evidence type="ECO:0000256" key="15">
    <source>
        <dbReference type="ARBA" id="ARBA00047558"/>
    </source>
</evidence>
<feature type="domain" description="Protein kinase" evidence="21">
    <location>
        <begin position="345"/>
        <end position="720"/>
    </location>
</feature>
<evidence type="ECO:0000256" key="1">
    <source>
        <dbReference type="ARBA" id="ARBA00004167"/>
    </source>
</evidence>
<proteinExistence type="predicted"/>
<comment type="subcellular location">
    <subcellularLocation>
        <location evidence="1">Membrane</location>
        <topology evidence="1">Single-pass membrane protein</topology>
    </subcellularLocation>
</comment>
<dbReference type="FunFam" id="3.30.430.20:FF:000003">
    <property type="entry name" value="Cysteine-rich RLK (RECEPTOR-like protein kinase) 10"/>
    <property type="match status" value="1"/>
</dbReference>
<dbReference type="GO" id="GO:0009737">
    <property type="term" value="P:response to abscisic acid"/>
    <property type="evidence" value="ECO:0007669"/>
    <property type="project" value="UniProtKB-ARBA"/>
</dbReference>
<dbReference type="FunFam" id="1.10.510.10:FF:000129">
    <property type="entry name" value="cysteine-rich receptor-like protein kinase 10"/>
    <property type="match status" value="1"/>
</dbReference>
<dbReference type="Pfam" id="PF07714">
    <property type="entry name" value="PK_Tyr_Ser-Thr"/>
    <property type="match status" value="2"/>
</dbReference>